<name>A0A835EBJ3_9POAL</name>
<dbReference type="EMBL" id="JACEFO010002178">
    <property type="protein sequence ID" value="KAF8675598.1"/>
    <property type="molecule type" value="Genomic_DNA"/>
</dbReference>
<sequence>MPTYGEISDYRYRLIDYVGGGFALCASSGSAFHFTKGFRSSPNGGRLAGGARAVRTNVPRFAGRGGAFLAVFWAVESGMCLARDWREDHWNSIAAGAATFGLGNARRGAPAATLFALLGAASFAGLAGAWWTLDLWNSIRVDHVSPPLVAINSCPTDQGAQTVGSIEYR</sequence>
<comment type="similarity">
    <text evidence="2">Belongs to the Tim17/Tim22/Tim23 family.</text>
</comment>
<evidence type="ECO:0000256" key="6">
    <source>
        <dbReference type="ARBA" id="ARBA00023128"/>
    </source>
</evidence>
<comment type="caution">
    <text evidence="9">The sequence shown here is derived from an EMBL/GenBank/DDBJ whole genome shotgun (WGS) entry which is preliminary data.</text>
</comment>
<dbReference type="Proteomes" id="UP000636709">
    <property type="component" value="Unassembled WGS sequence"/>
</dbReference>
<keyword evidence="10" id="KW-1185">Reference proteome</keyword>
<keyword evidence="6" id="KW-0496">Mitochondrion</keyword>
<evidence type="ECO:0000256" key="3">
    <source>
        <dbReference type="ARBA" id="ARBA00022692"/>
    </source>
</evidence>
<evidence type="ECO:0000313" key="10">
    <source>
        <dbReference type="Proteomes" id="UP000636709"/>
    </source>
</evidence>
<reference evidence="9" key="1">
    <citation type="submission" date="2020-07" db="EMBL/GenBank/DDBJ databases">
        <title>Genome sequence and genetic diversity analysis of an under-domesticated orphan crop, white fonio (Digitaria exilis).</title>
        <authorList>
            <person name="Bennetzen J.L."/>
            <person name="Chen S."/>
            <person name="Ma X."/>
            <person name="Wang X."/>
            <person name="Yssel A.E.J."/>
            <person name="Chaluvadi S.R."/>
            <person name="Johnson M."/>
            <person name="Gangashetty P."/>
            <person name="Hamidou F."/>
            <person name="Sanogo M.D."/>
            <person name="Zwaenepoel A."/>
            <person name="Wallace J."/>
            <person name="Van De Peer Y."/>
            <person name="Van Deynze A."/>
        </authorList>
    </citation>
    <scope>NUCLEOTIDE SEQUENCE</scope>
    <source>
        <tissue evidence="9">Leaves</tissue>
    </source>
</reference>
<dbReference type="PANTHER" id="PTHR10485:SF13">
    <property type="match status" value="1"/>
</dbReference>
<evidence type="ECO:0000256" key="2">
    <source>
        <dbReference type="ARBA" id="ARBA00008444"/>
    </source>
</evidence>
<keyword evidence="3 8" id="KW-0812">Transmembrane</keyword>
<keyword evidence="5 8" id="KW-1133">Transmembrane helix</keyword>
<accession>A0A835EBJ3</accession>
<evidence type="ECO:0000256" key="8">
    <source>
        <dbReference type="SAM" id="Phobius"/>
    </source>
</evidence>
<proteinExistence type="inferred from homology"/>
<dbReference type="OrthoDB" id="2261329at2759"/>
<gene>
    <name evidence="9" type="ORF">HU200_047670</name>
</gene>
<protein>
    <submittedName>
        <fullName evidence="9">Uncharacterized protein</fullName>
    </submittedName>
</protein>
<dbReference type="PANTHER" id="PTHR10485">
    <property type="entry name" value="MITOCHONDRIAL IMPORT INNER MEMBRANE TRANSLOCASE SUBUNIT TIM-17"/>
    <property type="match status" value="1"/>
</dbReference>
<dbReference type="AlphaFoldDB" id="A0A835EBJ3"/>
<keyword evidence="4" id="KW-0999">Mitochondrion inner membrane</keyword>
<evidence type="ECO:0000256" key="4">
    <source>
        <dbReference type="ARBA" id="ARBA00022792"/>
    </source>
</evidence>
<feature type="transmembrane region" description="Helical" evidence="8">
    <location>
        <begin position="114"/>
        <end position="133"/>
    </location>
</feature>
<keyword evidence="7 8" id="KW-0472">Membrane</keyword>
<dbReference type="Pfam" id="PF02466">
    <property type="entry name" value="Tim17"/>
    <property type="match status" value="1"/>
</dbReference>
<organism evidence="9 10">
    <name type="scientific">Digitaria exilis</name>
    <dbReference type="NCBI Taxonomy" id="1010633"/>
    <lineage>
        <taxon>Eukaryota</taxon>
        <taxon>Viridiplantae</taxon>
        <taxon>Streptophyta</taxon>
        <taxon>Embryophyta</taxon>
        <taxon>Tracheophyta</taxon>
        <taxon>Spermatophyta</taxon>
        <taxon>Magnoliopsida</taxon>
        <taxon>Liliopsida</taxon>
        <taxon>Poales</taxon>
        <taxon>Poaceae</taxon>
        <taxon>PACMAD clade</taxon>
        <taxon>Panicoideae</taxon>
        <taxon>Panicodae</taxon>
        <taxon>Paniceae</taxon>
        <taxon>Anthephorinae</taxon>
        <taxon>Digitaria</taxon>
    </lineage>
</organism>
<comment type="subcellular location">
    <subcellularLocation>
        <location evidence="1">Mitochondrion inner membrane</location>
        <topology evidence="1">Multi-pass membrane protein</topology>
    </subcellularLocation>
</comment>
<dbReference type="GO" id="GO:0030150">
    <property type="term" value="P:protein import into mitochondrial matrix"/>
    <property type="evidence" value="ECO:0007669"/>
    <property type="project" value="TreeGrafter"/>
</dbReference>
<evidence type="ECO:0000256" key="7">
    <source>
        <dbReference type="ARBA" id="ARBA00023136"/>
    </source>
</evidence>
<evidence type="ECO:0000256" key="5">
    <source>
        <dbReference type="ARBA" id="ARBA00022989"/>
    </source>
</evidence>
<evidence type="ECO:0000256" key="1">
    <source>
        <dbReference type="ARBA" id="ARBA00004448"/>
    </source>
</evidence>
<dbReference type="GO" id="GO:0008320">
    <property type="term" value="F:protein transmembrane transporter activity"/>
    <property type="evidence" value="ECO:0007669"/>
    <property type="project" value="TreeGrafter"/>
</dbReference>
<dbReference type="GO" id="GO:0005744">
    <property type="term" value="C:TIM23 mitochondrial import inner membrane translocase complex"/>
    <property type="evidence" value="ECO:0007669"/>
    <property type="project" value="TreeGrafter"/>
</dbReference>
<evidence type="ECO:0000313" key="9">
    <source>
        <dbReference type="EMBL" id="KAF8675598.1"/>
    </source>
</evidence>